<comment type="caution">
    <text evidence="2">The sequence shown here is derived from an EMBL/GenBank/DDBJ whole genome shotgun (WGS) entry which is preliminary data.</text>
</comment>
<keyword evidence="1" id="KW-0812">Transmembrane</keyword>
<keyword evidence="1" id="KW-0472">Membrane</keyword>
<evidence type="ECO:0000256" key="1">
    <source>
        <dbReference type="SAM" id="Phobius"/>
    </source>
</evidence>
<evidence type="ECO:0000313" key="3">
    <source>
        <dbReference type="Proteomes" id="UP000177152"/>
    </source>
</evidence>
<organism evidence="2 3">
    <name type="scientific">Candidatus Sungbacteria bacterium RIFCSPHIGHO2_01_FULL_47_32</name>
    <dbReference type="NCBI Taxonomy" id="1802264"/>
    <lineage>
        <taxon>Bacteria</taxon>
        <taxon>Candidatus Sungiibacteriota</taxon>
    </lineage>
</organism>
<evidence type="ECO:0000313" key="2">
    <source>
        <dbReference type="EMBL" id="OGZ95746.1"/>
    </source>
</evidence>
<accession>A0A1G2K8J9</accession>
<feature type="transmembrane region" description="Helical" evidence="1">
    <location>
        <begin position="85"/>
        <end position="104"/>
    </location>
</feature>
<keyword evidence="1" id="KW-1133">Transmembrane helix</keyword>
<sequence>MRVRCKNEECGKFSCISKGTRYCELCGARYPYDIPALVDASTKATDRVLLPILWSLAGFMGLTIIAIVLMIVYPATFMPIMNSPVMTLVWWGAILAWSAGLAFFRYTGNKKKFTIIFNNPDIQL</sequence>
<reference evidence="2 3" key="1">
    <citation type="journal article" date="2016" name="Nat. Commun.">
        <title>Thousands of microbial genomes shed light on interconnected biogeochemical processes in an aquifer system.</title>
        <authorList>
            <person name="Anantharaman K."/>
            <person name="Brown C.T."/>
            <person name="Hug L.A."/>
            <person name="Sharon I."/>
            <person name="Castelle C.J."/>
            <person name="Probst A.J."/>
            <person name="Thomas B.C."/>
            <person name="Singh A."/>
            <person name="Wilkins M.J."/>
            <person name="Karaoz U."/>
            <person name="Brodie E.L."/>
            <person name="Williams K.H."/>
            <person name="Hubbard S.S."/>
            <person name="Banfield J.F."/>
        </authorList>
    </citation>
    <scope>NUCLEOTIDE SEQUENCE [LARGE SCALE GENOMIC DNA]</scope>
</reference>
<name>A0A1G2K8J9_9BACT</name>
<dbReference type="AlphaFoldDB" id="A0A1G2K8J9"/>
<dbReference type="Proteomes" id="UP000177152">
    <property type="component" value="Unassembled WGS sequence"/>
</dbReference>
<proteinExistence type="predicted"/>
<gene>
    <name evidence="2" type="ORF">A2633_00415</name>
</gene>
<feature type="transmembrane region" description="Helical" evidence="1">
    <location>
        <begin position="52"/>
        <end position="73"/>
    </location>
</feature>
<protein>
    <submittedName>
        <fullName evidence="2">Uncharacterized protein</fullName>
    </submittedName>
</protein>
<dbReference type="EMBL" id="MHQC01000005">
    <property type="protein sequence ID" value="OGZ95746.1"/>
    <property type="molecule type" value="Genomic_DNA"/>
</dbReference>